<evidence type="ECO:0000313" key="3">
    <source>
        <dbReference type="Proteomes" id="UP001242045"/>
    </source>
</evidence>
<dbReference type="EMBL" id="JAUSRD010000016">
    <property type="protein sequence ID" value="MDP9896117.1"/>
    <property type="molecule type" value="Genomic_DNA"/>
</dbReference>
<dbReference type="Proteomes" id="UP001242045">
    <property type="component" value="Unassembled WGS sequence"/>
</dbReference>
<feature type="chain" id="PRO_5043970164" description="DUF3574 domain-containing protein" evidence="1">
    <location>
        <begin position="22"/>
        <end position="146"/>
    </location>
</feature>
<protein>
    <recommendedName>
        <fullName evidence="4">DUF3574 domain-containing protein</fullName>
    </recommendedName>
</protein>
<dbReference type="Pfam" id="PF12098">
    <property type="entry name" value="DUF3574"/>
    <property type="match status" value="1"/>
</dbReference>
<dbReference type="PROSITE" id="PS51257">
    <property type="entry name" value="PROKAR_LIPOPROTEIN"/>
    <property type="match status" value="1"/>
</dbReference>
<keyword evidence="1" id="KW-0732">Signal</keyword>
<feature type="signal peptide" evidence="1">
    <location>
        <begin position="1"/>
        <end position="21"/>
    </location>
</feature>
<gene>
    <name evidence="2" type="ORF">J2W31_005252</name>
</gene>
<comment type="caution">
    <text evidence="2">The sequence shown here is derived from an EMBL/GenBank/DDBJ whole genome shotgun (WGS) entry which is preliminary data.</text>
</comment>
<proteinExistence type="predicted"/>
<evidence type="ECO:0008006" key="4">
    <source>
        <dbReference type="Google" id="ProtNLM"/>
    </source>
</evidence>
<sequence>MAHAAFRVRLTLIALMVTALAGCSALPSASRASKTCDTGFNAFERDTLFFGWAIPAGGQVSDAQWAGFLDTAVTPAFPQGLTVLDAVGQWRGASGGVVREPSKLVVLLHPRSAKDDAAIAGIIDTYRKNFGQEAVLQERQSVCVRF</sequence>
<evidence type="ECO:0000256" key="1">
    <source>
        <dbReference type="SAM" id="SignalP"/>
    </source>
</evidence>
<dbReference type="InterPro" id="IPR021957">
    <property type="entry name" value="DUF3574"/>
</dbReference>
<accession>A0AAW8D4X4</accession>
<dbReference type="RefSeq" id="WP_307686558.1">
    <property type="nucleotide sequence ID" value="NZ_JAUSRD010000016.1"/>
</dbReference>
<dbReference type="AlphaFoldDB" id="A0AAW8D4X4"/>
<reference evidence="2" key="1">
    <citation type="submission" date="2023-07" db="EMBL/GenBank/DDBJ databases">
        <title>Sorghum-associated microbial communities from plants grown in Nebraska, USA.</title>
        <authorList>
            <person name="Schachtman D."/>
        </authorList>
    </citation>
    <scope>NUCLEOTIDE SEQUENCE</scope>
    <source>
        <strain evidence="2">DS3754</strain>
    </source>
</reference>
<evidence type="ECO:0000313" key="2">
    <source>
        <dbReference type="EMBL" id="MDP9896117.1"/>
    </source>
</evidence>
<name>A0AAW8D4X4_9BURK</name>
<organism evidence="2 3">
    <name type="scientific">Variovorax boronicumulans</name>
    <dbReference type="NCBI Taxonomy" id="436515"/>
    <lineage>
        <taxon>Bacteria</taxon>
        <taxon>Pseudomonadati</taxon>
        <taxon>Pseudomonadota</taxon>
        <taxon>Betaproteobacteria</taxon>
        <taxon>Burkholderiales</taxon>
        <taxon>Comamonadaceae</taxon>
        <taxon>Variovorax</taxon>
    </lineage>
</organism>